<gene>
    <name evidence="1" type="ORF">BOLC4T26558H</name>
</gene>
<sequence>MDKPPSHPPTRTNSFPIQCGTFSCGCIRCSEQPKPRCCHYCQLCVWV</sequence>
<dbReference type="PROSITE" id="PS51257">
    <property type="entry name" value="PROKAR_LIPOPROTEIN"/>
    <property type="match status" value="1"/>
</dbReference>
<protein>
    <submittedName>
        <fullName evidence="1">Uncharacterized protein</fullName>
    </submittedName>
</protein>
<accession>A0A3P6C187</accession>
<name>A0A3P6C187_BRAOL</name>
<reference evidence="1" key="1">
    <citation type="submission" date="2018-11" db="EMBL/GenBank/DDBJ databases">
        <authorList>
            <consortium name="Genoscope - CEA"/>
            <person name="William W."/>
        </authorList>
    </citation>
    <scope>NUCLEOTIDE SEQUENCE</scope>
</reference>
<dbReference type="EMBL" id="LR031873">
    <property type="protein sequence ID" value="VDD12257.1"/>
    <property type="molecule type" value="Genomic_DNA"/>
</dbReference>
<proteinExistence type="predicted"/>
<dbReference type="AlphaFoldDB" id="A0A3P6C187"/>
<evidence type="ECO:0000313" key="1">
    <source>
        <dbReference type="EMBL" id="VDD12257.1"/>
    </source>
</evidence>
<organism evidence="1">
    <name type="scientific">Brassica oleracea</name>
    <name type="common">Wild cabbage</name>
    <dbReference type="NCBI Taxonomy" id="3712"/>
    <lineage>
        <taxon>Eukaryota</taxon>
        <taxon>Viridiplantae</taxon>
        <taxon>Streptophyta</taxon>
        <taxon>Embryophyta</taxon>
        <taxon>Tracheophyta</taxon>
        <taxon>Spermatophyta</taxon>
        <taxon>Magnoliopsida</taxon>
        <taxon>eudicotyledons</taxon>
        <taxon>Gunneridae</taxon>
        <taxon>Pentapetalae</taxon>
        <taxon>rosids</taxon>
        <taxon>malvids</taxon>
        <taxon>Brassicales</taxon>
        <taxon>Brassicaceae</taxon>
        <taxon>Brassiceae</taxon>
        <taxon>Brassica</taxon>
    </lineage>
</organism>